<protein>
    <submittedName>
        <fullName evidence="1">Uncharacterized protein</fullName>
    </submittedName>
</protein>
<evidence type="ECO:0000313" key="1">
    <source>
        <dbReference type="EMBL" id="JAD85650.1"/>
    </source>
</evidence>
<proteinExistence type="predicted"/>
<reference evidence="1" key="1">
    <citation type="submission" date="2014-09" db="EMBL/GenBank/DDBJ databases">
        <authorList>
            <person name="Magalhaes I.L.F."/>
            <person name="Oliveira U."/>
            <person name="Santos F.R."/>
            <person name="Vidigal T.H.D.A."/>
            <person name="Brescovit A.D."/>
            <person name="Santos A.J."/>
        </authorList>
    </citation>
    <scope>NUCLEOTIDE SEQUENCE</scope>
    <source>
        <tissue evidence="1">Shoot tissue taken approximately 20 cm above the soil surface</tissue>
    </source>
</reference>
<name>A0A0A9QT37_ARUDO</name>
<organism evidence="1">
    <name type="scientific">Arundo donax</name>
    <name type="common">Giant reed</name>
    <name type="synonym">Donax arundinaceus</name>
    <dbReference type="NCBI Taxonomy" id="35708"/>
    <lineage>
        <taxon>Eukaryota</taxon>
        <taxon>Viridiplantae</taxon>
        <taxon>Streptophyta</taxon>
        <taxon>Embryophyta</taxon>
        <taxon>Tracheophyta</taxon>
        <taxon>Spermatophyta</taxon>
        <taxon>Magnoliopsida</taxon>
        <taxon>Liliopsida</taxon>
        <taxon>Poales</taxon>
        <taxon>Poaceae</taxon>
        <taxon>PACMAD clade</taxon>
        <taxon>Arundinoideae</taxon>
        <taxon>Arundineae</taxon>
        <taxon>Arundo</taxon>
    </lineage>
</organism>
<reference evidence="1" key="2">
    <citation type="journal article" date="2015" name="Data Brief">
        <title>Shoot transcriptome of the giant reed, Arundo donax.</title>
        <authorList>
            <person name="Barrero R.A."/>
            <person name="Guerrero F.D."/>
            <person name="Moolhuijzen P."/>
            <person name="Goolsby J.A."/>
            <person name="Tidwell J."/>
            <person name="Bellgard S.E."/>
            <person name="Bellgard M.I."/>
        </authorList>
    </citation>
    <scope>NUCLEOTIDE SEQUENCE</scope>
    <source>
        <tissue evidence="1">Shoot tissue taken approximately 20 cm above the soil surface</tissue>
    </source>
</reference>
<accession>A0A0A9QT37</accession>
<dbReference type="AlphaFoldDB" id="A0A0A9QT37"/>
<dbReference type="EMBL" id="GBRH01212245">
    <property type="protein sequence ID" value="JAD85650.1"/>
    <property type="molecule type" value="Transcribed_RNA"/>
</dbReference>
<sequence length="37" mass="4120">MYSSKGKLPCAHSASRSSSSEYKPTISLIRFARFVLL</sequence>